<accession>A0A392QLQ0</accession>
<feature type="non-terminal residue" evidence="1">
    <location>
        <position position="1"/>
    </location>
</feature>
<dbReference type="EMBL" id="LXQA010145517">
    <property type="protein sequence ID" value="MCI25148.1"/>
    <property type="molecule type" value="Genomic_DNA"/>
</dbReference>
<dbReference type="AlphaFoldDB" id="A0A392QLQ0"/>
<keyword evidence="2" id="KW-1185">Reference proteome</keyword>
<comment type="caution">
    <text evidence="1">The sequence shown here is derived from an EMBL/GenBank/DDBJ whole genome shotgun (WGS) entry which is preliminary data.</text>
</comment>
<evidence type="ECO:0000313" key="1">
    <source>
        <dbReference type="EMBL" id="MCI25148.1"/>
    </source>
</evidence>
<protein>
    <submittedName>
        <fullName evidence="1">Uncharacterized protein</fullName>
    </submittedName>
</protein>
<evidence type="ECO:0000313" key="2">
    <source>
        <dbReference type="Proteomes" id="UP000265520"/>
    </source>
</evidence>
<dbReference type="Proteomes" id="UP000265520">
    <property type="component" value="Unassembled WGS sequence"/>
</dbReference>
<name>A0A392QLQ0_9FABA</name>
<organism evidence="1 2">
    <name type="scientific">Trifolium medium</name>
    <dbReference type="NCBI Taxonomy" id="97028"/>
    <lineage>
        <taxon>Eukaryota</taxon>
        <taxon>Viridiplantae</taxon>
        <taxon>Streptophyta</taxon>
        <taxon>Embryophyta</taxon>
        <taxon>Tracheophyta</taxon>
        <taxon>Spermatophyta</taxon>
        <taxon>Magnoliopsida</taxon>
        <taxon>eudicotyledons</taxon>
        <taxon>Gunneridae</taxon>
        <taxon>Pentapetalae</taxon>
        <taxon>rosids</taxon>
        <taxon>fabids</taxon>
        <taxon>Fabales</taxon>
        <taxon>Fabaceae</taxon>
        <taxon>Papilionoideae</taxon>
        <taxon>50 kb inversion clade</taxon>
        <taxon>NPAAA clade</taxon>
        <taxon>Hologalegina</taxon>
        <taxon>IRL clade</taxon>
        <taxon>Trifolieae</taxon>
        <taxon>Trifolium</taxon>
    </lineage>
</organism>
<reference evidence="1 2" key="1">
    <citation type="journal article" date="2018" name="Front. Plant Sci.">
        <title>Red Clover (Trifolium pratense) and Zigzag Clover (T. medium) - A Picture of Genomic Similarities and Differences.</title>
        <authorList>
            <person name="Dluhosova J."/>
            <person name="Istvanek J."/>
            <person name="Nedelnik J."/>
            <person name="Repkova J."/>
        </authorList>
    </citation>
    <scope>NUCLEOTIDE SEQUENCE [LARGE SCALE GENOMIC DNA]</scope>
    <source>
        <strain evidence="2">cv. 10/8</strain>
        <tissue evidence="1">Leaf</tissue>
    </source>
</reference>
<sequence>PRIALSDRLRGVLAIVVVRSGIYSSGWMSSSFPMAPHCRVVLLSLCNCSRPWSSSRDNSLLICCGVGDGRVESYFSIC</sequence>
<proteinExistence type="predicted"/>